<accession>A0A4Z0MUQ7</accession>
<dbReference type="EMBL" id="SRKZ01000001">
    <property type="protein sequence ID" value="TGD82865.1"/>
    <property type="molecule type" value="Genomic_DNA"/>
</dbReference>
<reference evidence="1 2" key="1">
    <citation type="submission" date="2019-04" db="EMBL/GenBank/DDBJ databases">
        <authorList>
            <person name="Feng G."/>
            <person name="Zhang J."/>
            <person name="Zhu H."/>
        </authorList>
    </citation>
    <scope>NUCLEOTIDE SEQUENCE [LARGE SCALE GENOMIC DNA]</scope>
    <source>
        <strain evidence="1 2">JCM 19491</strain>
    </source>
</reference>
<dbReference type="Proteomes" id="UP000298284">
    <property type="component" value="Unassembled WGS sequence"/>
</dbReference>
<dbReference type="AlphaFoldDB" id="A0A4Z0MUQ7"/>
<evidence type="ECO:0000313" key="2">
    <source>
        <dbReference type="Proteomes" id="UP000298284"/>
    </source>
</evidence>
<protein>
    <submittedName>
        <fullName evidence="1">Uncharacterized protein</fullName>
    </submittedName>
</protein>
<keyword evidence="2" id="KW-1185">Reference proteome</keyword>
<name>A0A4Z0MUQ7_9BACT</name>
<proteinExistence type="predicted"/>
<dbReference type="RefSeq" id="WP_135529020.1">
    <property type="nucleotide sequence ID" value="NZ_SRKZ01000001.1"/>
</dbReference>
<evidence type="ECO:0000313" key="1">
    <source>
        <dbReference type="EMBL" id="TGD82865.1"/>
    </source>
</evidence>
<comment type="caution">
    <text evidence="1">The sequence shown here is derived from an EMBL/GenBank/DDBJ whole genome shotgun (WGS) entry which is preliminary data.</text>
</comment>
<gene>
    <name evidence="1" type="ORF">EU557_03535</name>
</gene>
<organism evidence="1 2">
    <name type="scientific">Hymenobacter wooponensis</name>
    <dbReference type="NCBI Taxonomy" id="1525360"/>
    <lineage>
        <taxon>Bacteria</taxon>
        <taxon>Pseudomonadati</taxon>
        <taxon>Bacteroidota</taxon>
        <taxon>Cytophagia</taxon>
        <taxon>Cytophagales</taxon>
        <taxon>Hymenobacteraceae</taxon>
        <taxon>Hymenobacter</taxon>
    </lineage>
</organism>
<dbReference type="OrthoDB" id="9832968at2"/>
<sequence>MLASAEATFAKSMPELVELTIEALKSHPQPPYGKPAYASGRTAQQIREEHGDDFGQVLGPAHMQTLLTGRGPTRGGGSAGGDPLHTILEQWAQDKGLQLRDGMTFKQFGYAAAYNIHKQGTALYRLKQPSGLLDKVLTTDFLNTLKARIAAGEMVAIATELRTVLAA</sequence>